<evidence type="ECO:0000313" key="5">
    <source>
        <dbReference type="Proteomes" id="UP000248021"/>
    </source>
</evidence>
<dbReference type="InterPro" id="IPR003836">
    <property type="entry name" value="Glucokinase"/>
</dbReference>
<dbReference type="RefSeq" id="WP_110377938.1">
    <property type="nucleotide sequence ID" value="NZ_JAHBRY010000001.1"/>
</dbReference>
<dbReference type="Gene3D" id="3.40.367.20">
    <property type="match status" value="1"/>
</dbReference>
<dbReference type="Pfam" id="PF02685">
    <property type="entry name" value="Glucokinase"/>
    <property type="match status" value="1"/>
</dbReference>
<keyword evidence="2 4" id="KW-0418">Kinase</keyword>
<protein>
    <submittedName>
        <fullName evidence="4">Glucokinase</fullName>
    </submittedName>
</protein>
<dbReference type="InterPro" id="IPR043129">
    <property type="entry name" value="ATPase_NBD"/>
</dbReference>
<organism evidence="4 5">
    <name type="scientific">Chelatococcus asaccharovorans</name>
    <dbReference type="NCBI Taxonomy" id="28210"/>
    <lineage>
        <taxon>Bacteria</taxon>
        <taxon>Pseudomonadati</taxon>
        <taxon>Pseudomonadota</taxon>
        <taxon>Alphaproteobacteria</taxon>
        <taxon>Hyphomicrobiales</taxon>
        <taxon>Chelatococcaceae</taxon>
        <taxon>Chelatococcus</taxon>
    </lineage>
</organism>
<dbReference type="PANTHER" id="PTHR47690:SF1">
    <property type="entry name" value="GLUCOKINASE"/>
    <property type="match status" value="1"/>
</dbReference>
<keyword evidence="5" id="KW-1185">Reference proteome</keyword>
<dbReference type="SUPFAM" id="SSF53067">
    <property type="entry name" value="Actin-like ATPase domain"/>
    <property type="match status" value="1"/>
</dbReference>
<evidence type="ECO:0000256" key="2">
    <source>
        <dbReference type="ARBA" id="ARBA00022777"/>
    </source>
</evidence>
<comment type="similarity">
    <text evidence="3">Belongs to the bacterial glucokinase family.</text>
</comment>
<proteinExistence type="inferred from homology"/>
<reference evidence="4 5" key="1">
    <citation type="submission" date="2018-05" db="EMBL/GenBank/DDBJ databases">
        <title>Genomic Encyclopedia of Type Strains, Phase IV (KMG-IV): sequencing the most valuable type-strain genomes for metagenomic binning, comparative biology and taxonomic classification.</title>
        <authorList>
            <person name="Goeker M."/>
        </authorList>
    </citation>
    <scope>NUCLEOTIDE SEQUENCE [LARGE SCALE GENOMIC DNA]</scope>
    <source>
        <strain evidence="4 5">DSM 6462</strain>
    </source>
</reference>
<comment type="caution">
    <text evidence="4">The sequence shown here is derived from an EMBL/GenBank/DDBJ whole genome shotgun (WGS) entry which is preliminary data.</text>
</comment>
<name>A0A2V3TTH2_9HYPH</name>
<dbReference type="GO" id="GO:0004340">
    <property type="term" value="F:glucokinase activity"/>
    <property type="evidence" value="ECO:0007669"/>
    <property type="project" value="InterPro"/>
</dbReference>
<dbReference type="Gene3D" id="3.30.420.40">
    <property type="match status" value="1"/>
</dbReference>
<gene>
    <name evidence="4" type="ORF">C7450_11620</name>
</gene>
<dbReference type="EMBL" id="QJJK01000016">
    <property type="protein sequence ID" value="PXW52447.1"/>
    <property type="molecule type" value="Genomic_DNA"/>
</dbReference>
<dbReference type="GO" id="GO:0005829">
    <property type="term" value="C:cytosol"/>
    <property type="evidence" value="ECO:0007669"/>
    <property type="project" value="TreeGrafter"/>
</dbReference>
<dbReference type="GO" id="GO:0005536">
    <property type="term" value="F:D-glucose binding"/>
    <property type="evidence" value="ECO:0007669"/>
    <property type="project" value="InterPro"/>
</dbReference>
<dbReference type="GO" id="GO:0006096">
    <property type="term" value="P:glycolytic process"/>
    <property type="evidence" value="ECO:0007669"/>
    <property type="project" value="InterPro"/>
</dbReference>
<dbReference type="InterPro" id="IPR050201">
    <property type="entry name" value="Bacterial_glucokinase"/>
</dbReference>
<keyword evidence="1" id="KW-0808">Transferase</keyword>
<dbReference type="PANTHER" id="PTHR47690">
    <property type="entry name" value="GLUCOKINASE"/>
    <property type="match status" value="1"/>
</dbReference>
<dbReference type="OrthoDB" id="9800595at2"/>
<evidence type="ECO:0000256" key="3">
    <source>
        <dbReference type="RuleBase" id="RU004046"/>
    </source>
</evidence>
<accession>A0A2V3TTH2</accession>
<dbReference type="GO" id="GO:0005524">
    <property type="term" value="F:ATP binding"/>
    <property type="evidence" value="ECO:0007669"/>
    <property type="project" value="InterPro"/>
</dbReference>
<dbReference type="CDD" id="cd24008">
    <property type="entry name" value="ASKHA_NBD_GLK"/>
    <property type="match status" value="1"/>
</dbReference>
<dbReference type="Proteomes" id="UP000248021">
    <property type="component" value="Unassembled WGS sequence"/>
</dbReference>
<sequence length="330" mass="34476">MLDYPVLISDIGGTNARFAILPAAGAPARFLAKRPTADHADPSGAITAALQPYTGERPRTALLAVATRVAAPIVHLTNAAWTIDAERIGRDFGMDRVVIMNDYVPVAVALADPPPGFAQPLGPALPGNGGLRLVLGPGTGLGAAALVPIGERFAVLPTEAGHVEFGACDADEFAFFPLLERVHDRLTSEGVLSGPGMLRLYRALAQQRGTQPVYATSAAIIAHATVASDDLATDTLRLFARLLGRFAGDLALILSATGGVFIGGGIAPRMIPALRHGEFRAAFDRKAPFADVVRGIPTSVIVDPEPGLTGLAAYAAAPGRFITNLQEWKR</sequence>
<evidence type="ECO:0000313" key="4">
    <source>
        <dbReference type="EMBL" id="PXW52447.1"/>
    </source>
</evidence>
<dbReference type="AlphaFoldDB" id="A0A2V3TTH2"/>
<evidence type="ECO:0000256" key="1">
    <source>
        <dbReference type="ARBA" id="ARBA00022679"/>
    </source>
</evidence>